<organism evidence="4">
    <name type="scientific">Dulem virus 38</name>
    <dbReference type="NCBI Taxonomy" id="3145756"/>
    <lineage>
        <taxon>Viruses</taxon>
        <taxon>Duplodnaviria</taxon>
        <taxon>Heunggongvirae</taxon>
        <taxon>Uroviricota</taxon>
        <taxon>Caudoviricetes</taxon>
    </lineage>
</organism>
<dbReference type="NCBIfam" id="TIGR01443">
    <property type="entry name" value="intein_Cterm"/>
    <property type="match status" value="1"/>
</dbReference>
<reference evidence="4" key="1">
    <citation type="submission" date="2024-03" db="EMBL/GenBank/DDBJ databases">
        <title>Diverse circular DNA viruses in blood, oral, and fecal samples of captive lemurs.</title>
        <authorList>
            <person name="Paietta E.N."/>
            <person name="Kraberger S."/>
            <person name="Lund M.C."/>
            <person name="Custer J.M."/>
            <person name="Vargas K.M."/>
            <person name="Ehmke E.E."/>
            <person name="Yoder A.D."/>
            <person name="Varsani A."/>
        </authorList>
    </citation>
    <scope>NUCLEOTIDE SEQUENCE</scope>
    <source>
        <strain evidence="4">Duke_24SF_44</strain>
    </source>
</reference>
<dbReference type="GO" id="GO:0006261">
    <property type="term" value="P:DNA-templated DNA replication"/>
    <property type="evidence" value="ECO:0007669"/>
    <property type="project" value="InterPro"/>
</dbReference>
<dbReference type="Gene3D" id="2.170.16.10">
    <property type="entry name" value="Hedgehog/Intein (Hint) domain"/>
    <property type="match status" value="1"/>
</dbReference>
<dbReference type="GO" id="GO:0039693">
    <property type="term" value="P:viral DNA genome replication"/>
    <property type="evidence" value="ECO:0007669"/>
    <property type="project" value="UniProtKB-KW"/>
</dbReference>
<dbReference type="GO" id="GO:0006302">
    <property type="term" value="P:double-strand break repair"/>
    <property type="evidence" value="ECO:0007669"/>
    <property type="project" value="TreeGrafter"/>
</dbReference>
<dbReference type="InterPro" id="IPR043502">
    <property type="entry name" value="DNA/RNA_pol_sf"/>
</dbReference>
<dbReference type="Pfam" id="PF00476">
    <property type="entry name" value="DNA_pol_A"/>
    <property type="match status" value="1"/>
</dbReference>
<evidence type="ECO:0000313" key="4">
    <source>
        <dbReference type="EMBL" id="XCD05761.1"/>
    </source>
</evidence>
<dbReference type="SUPFAM" id="SSF53098">
    <property type="entry name" value="Ribonuclease H-like"/>
    <property type="match status" value="1"/>
</dbReference>
<dbReference type="SMART" id="SM00482">
    <property type="entry name" value="POLAc"/>
    <property type="match status" value="1"/>
</dbReference>
<dbReference type="InterPro" id="IPR036844">
    <property type="entry name" value="Hint_dom_sf"/>
</dbReference>
<dbReference type="SUPFAM" id="SSF51294">
    <property type="entry name" value="Hedgehog/intein (Hint) domain"/>
    <property type="match status" value="1"/>
</dbReference>
<dbReference type="Pfam" id="PF13392">
    <property type="entry name" value="HNH_3"/>
    <property type="match status" value="1"/>
</dbReference>
<dbReference type="PANTHER" id="PTHR10133:SF62">
    <property type="entry name" value="DNA POLYMERASE THETA"/>
    <property type="match status" value="1"/>
</dbReference>
<evidence type="ECO:0000259" key="3">
    <source>
        <dbReference type="SMART" id="SM00482"/>
    </source>
</evidence>
<dbReference type="PANTHER" id="PTHR10133">
    <property type="entry name" value="DNA POLYMERASE I"/>
    <property type="match status" value="1"/>
</dbReference>
<dbReference type="Gene3D" id="3.90.75.20">
    <property type="match status" value="1"/>
</dbReference>
<dbReference type="InterPro" id="IPR036397">
    <property type="entry name" value="RNaseH_sf"/>
</dbReference>
<dbReference type="InterPro" id="IPR012337">
    <property type="entry name" value="RNaseH-like_sf"/>
</dbReference>
<dbReference type="InterPro" id="IPR001098">
    <property type="entry name" value="DNA-dir_DNA_pol_A_palm_dom"/>
</dbReference>
<keyword evidence="1" id="KW-1194">Viral DNA replication</keyword>
<dbReference type="CDD" id="cd00081">
    <property type="entry name" value="Hint"/>
    <property type="match status" value="1"/>
</dbReference>
<feature type="region of interest" description="Disordered" evidence="2">
    <location>
        <begin position="545"/>
        <end position="572"/>
    </location>
</feature>
<dbReference type="InterPro" id="IPR003615">
    <property type="entry name" value="HNH_nuc"/>
</dbReference>
<dbReference type="Gene3D" id="1.10.150.20">
    <property type="entry name" value="5' to 3' exonuclease, C-terminal subdomain"/>
    <property type="match status" value="1"/>
</dbReference>
<name>A0AAU8B257_9CAUD</name>
<evidence type="ECO:0000256" key="1">
    <source>
        <dbReference type="ARBA" id="ARBA00023109"/>
    </source>
</evidence>
<dbReference type="InterPro" id="IPR044925">
    <property type="entry name" value="His-Me_finger_sf"/>
</dbReference>
<sequence length="954" mass="106300">MSIMDLEKIVSRAKRAAQGSHTPCGPITWVWGKGDLKALVKAIHAAAEIVMDLETTGLDEYAEADGDTNGGYPARIVLASLTLPDARRDASGAYDWRTFDGEQPMTWLVPLSHPASPLLGSWRKVMAIIGREINRSGRPFVNANVKFDARWVFAQTGVDLSDRLEWDTTVSSQLVDTEARTRLKIRAARDFGIEEWDDFDLSTPGAAESVDLIRLGEYAARDTYYTWKIYHEHLDQMYLTEDSDEPFDSDEIQMARLGKVATHVAMPTVKTLTKVEQRGFLLDVGWVHAKIDELDALRLKACQDILGLYGTEPAPAPAKDGVTTAATSKWFQGFVAQAIEAGDLRVTARTDSGNAQWNKAVLIAQQRQGSPAADALLRHRDATKQLEFLRSWLDLRDPTDVIHATYNVGFVKTGRLSSCVSPDTLIDMPRDMVKYPDGVPMREVKAGDWVYAYDRHCRLTLQQVEWVGPTKIADTIIVTFENSEGDRRALQCTPDHLVRLHNGHYCPAEYLTKGPRGAAAPRVLGMVRRQWTASASEKDRYLSFFPNSNSRKTPPSVAPGARYGSTSGGKSKEHRWVMQHVLGKKLSTKWDVHHVDGVKVNNSPGNLEYMSHSDHMRLSIQDRRANGSPEQPYPEVFTGKTDWRPIAIEPGPKIEVWDMTVPEDHCFIANGITVHNSSPNMQQVSKALKPAYIPRPGHVLVDLDYSQVELRVAAFISRSQPMIEAFQRGDDLHRLLAARIAGKAPEDVTSMERRRAKAGNFGLLYGMSPGGFQTYAATAYDVSLTLAEAQAVHSAFFEMWDGMRQWHERAKRRAYERGYVTSPIGRTQWLSDLYSKSSFKASHAERNALNSPVQGFGSDLMQMAAASIMGTLPGFEGIPGAHVVATVHDEICIEAPEDRWQEILVRCKARMEDVNAFLRPLDCQMDVPIVAGPQAGTRWGLDDLHSEDDPLPQV</sequence>
<dbReference type="InterPro" id="IPR030934">
    <property type="entry name" value="Intein_C"/>
</dbReference>
<dbReference type="Gene3D" id="3.30.420.10">
    <property type="entry name" value="Ribonuclease H-like superfamily/Ribonuclease H"/>
    <property type="match status" value="1"/>
</dbReference>
<protein>
    <submittedName>
        <fullName evidence="4">Polymerase/primase</fullName>
    </submittedName>
</protein>
<keyword evidence="1" id="KW-0235">DNA replication</keyword>
<dbReference type="Gene3D" id="3.30.70.370">
    <property type="match status" value="1"/>
</dbReference>
<dbReference type="InterPro" id="IPR002298">
    <property type="entry name" value="DNA_polymerase_A"/>
</dbReference>
<proteinExistence type="predicted"/>
<dbReference type="GO" id="GO:0003887">
    <property type="term" value="F:DNA-directed DNA polymerase activity"/>
    <property type="evidence" value="ECO:0007669"/>
    <property type="project" value="InterPro"/>
</dbReference>
<evidence type="ECO:0000256" key="2">
    <source>
        <dbReference type="SAM" id="MobiDB-lite"/>
    </source>
</evidence>
<dbReference type="EMBL" id="PP511596">
    <property type="protein sequence ID" value="XCD05761.1"/>
    <property type="molecule type" value="Genomic_DNA"/>
</dbReference>
<accession>A0AAU8B257</accession>
<dbReference type="SUPFAM" id="SSF54060">
    <property type="entry name" value="His-Me finger endonucleases"/>
    <property type="match status" value="1"/>
</dbReference>
<dbReference type="GO" id="GO:0003677">
    <property type="term" value="F:DNA binding"/>
    <property type="evidence" value="ECO:0007669"/>
    <property type="project" value="InterPro"/>
</dbReference>
<feature type="domain" description="DNA-directed DNA polymerase family A palm" evidence="3">
    <location>
        <begin position="685"/>
        <end position="899"/>
    </location>
</feature>
<dbReference type="SUPFAM" id="SSF56672">
    <property type="entry name" value="DNA/RNA polymerases"/>
    <property type="match status" value="2"/>
</dbReference>
<dbReference type="PROSITE" id="PS50818">
    <property type="entry name" value="INTEIN_C_TER"/>
    <property type="match status" value="1"/>
</dbReference>